<name>A0AAE0ZKI0_9GAST</name>
<organism evidence="2 3">
    <name type="scientific">Elysia crispata</name>
    <name type="common">lettuce slug</name>
    <dbReference type="NCBI Taxonomy" id="231223"/>
    <lineage>
        <taxon>Eukaryota</taxon>
        <taxon>Metazoa</taxon>
        <taxon>Spiralia</taxon>
        <taxon>Lophotrochozoa</taxon>
        <taxon>Mollusca</taxon>
        <taxon>Gastropoda</taxon>
        <taxon>Heterobranchia</taxon>
        <taxon>Euthyneura</taxon>
        <taxon>Panpulmonata</taxon>
        <taxon>Sacoglossa</taxon>
        <taxon>Placobranchoidea</taxon>
        <taxon>Plakobranchidae</taxon>
        <taxon>Elysia</taxon>
    </lineage>
</organism>
<dbReference type="InterPro" id="IPR050951">
    <property type="entry name" value="Retrovirus_Pol_polyprotein"/>
</dbReference>
<comment type="caution">
    <text evidence="2">The sequence shown here is derived from an EMBL/GenBank/DDBJ whole genome shotgun (WGS) entry which is preliminary data.</text>
</comment>
<evidence type="ECO:0000313" key="2">
    <source>
        <dbReference type="EMBL" id="KAK3770812.1"/>
    </source>
</evidence>
<evidence type="ECO:0000313" key="3">
    <source>
        <dbReference type="Proteomes" id="UP001283361"/>
    </source>
</evidence>
<dbReference type="PANTHER" id="PTHR37984">
    <property type="entry name" value="PROTEIN CBG26694"/>
    <property type="match status" value="1"/>
</dbReference>
<dbReference type="Proteomes" id="UP001283361">
    <property type="component" value="Unassembled WGS sequence"/>
</dbReference>
<reference evidence="2" key="1">
    <citation type="journal article" date="2023" name="G3 (Bethesda)">
        <title>A reference genome for the long-term kleptoplast-retaining sea slug Elysia crispata morphotype clarki.</title>
        <authorList>
            <person name="Eastman K.E."/>
            <person name="Pendleton A.L."/>
            <person name="Shaikh M.A."/>
            <person name="Suttiyut T."/>
            <person name="Ogas R."/>
            <person name="Tomko P."/>
            <person name="Gavelis G."/>
            <person name="Widhalm J.R."/>
            <person name="Wisecaver J.H."/>
        </authorList>
    </citation>
    <scope>NUCLEOTIDE SEQUENCE</scope>
    <source>
        <strain evidence="2">ECLA1</strain>
    </source>
</reference>
<gene>
    <name evidence="2" type="ORF">RRG08_036413</name>
</gene>
<sequence length="137" mass="16128">MSNRTKQFSKTEIPEQDIQAFVDSVVKTLQATPQKIEIRHRQENGETLQKLRVQIKAWPQSIRQVPKEIRPYWTVREDIIECDGILLKGDQIIIPKAMQHEMLQLIHQGHFGVELSQNRAKTAIFWPGMMRQIEERE</sequence>
<dbReference type="FunFam" id="1.10.340.70:FF:000004">
    <property type="entry name" value="Retrovirus-related Pol polyprotein from transposon 297-like Protein"/>
    <property type="match status" value="1"/>
</dbReference>
<dbReference type="PANTHER" id="PTHR37984:SF7">
    <property type="entry name" value="INTEGRASE CATALYTIC DOMAIN-CONTAINING PROTEIN"/>
    <property type="match status" value="1"/>
</dbReference>
<accession>A0AAE0ZKI0</accession>
<keyword evidence="3" id="KW-1185">Reference proteome</keyword>
<dbReference type="EMBL" id="JAWDGP010003786">
    <property type="protein sequence ID" value="KAK3770812.1"/>
    <property type="molecule type" value="Genomic_DNA"/>
</dbReference>
<proteinExistence type="predicted"/>
<dbReference type="Pfam" id="PF17921">
    <property type="entry name" value="Integrase_H2C2"/>
    <property type="match status" value="1"/>
</dbReference>
<feature type="domain" description="Integrase zinc-binding" evidence="1">
    <location>
        <begin position="94"/>
        <end position="135"/>
    </location>
</feature>
<dbReference type="AlphaFoldDB" id="A0AAE0ZKI0"/>
<dbReference type="Gene3D" id="1.10.340.70">
    <property type="match status" value="1"/>
</dbReference>
<dbReference type="InterPro" id="IPR041588">
    <property type="entry name" value="Integrase_H2C2"/>
</dbReference>
<evidence type="ECO:0000259" key="1">
    <source>
        <dbReference type="Pfam" id="PF17921"/>
    </source>
</evidence>
<protein>
    <recommendedName>
        <fullName evidence="1">Integrase zinc-binding domain-containing protein</fullName>
    </recommendedName>
</protein>